<dbReference type="SUPFAM" id="SSF52025">
    <property type="entry name" value="PA domain"/>
    <property type="match status" value="1"/>
</dbReference>
<dbReference type="PANTHER" id="PTHR12147">
    <property type="entry name" value="METALLOPEPTIDASE M28 FAMILY MEMBER"/>
    <property type="match status" value="1"/>
</dbReference>
<dbReference type="EMBL" id="JABVEC010000005">
    <property type="protein sequence ID" value="MBC6465659.1"/>
    <property type="molecule type" value="Genomic_DNA"/>
</dbReference>
<gene>
    <name evidence="5" type="ORF">HKK74_09140</name>
</gene>
<dbReference type="Pfam" id="PF02225">
    <property type="entry name" value="PA"/>
    <property type="match status" value="1"/>
</dbReference>
<name>A0ABR7LM38_9ACTN</name>
<dbReference type="SUPFAM" id="SSF53187">
    <property type="entry name" value="Zn-dependent exopeptidases"/>
    <property type="match status" value="1"/>
</dbReference>
<feature type="region of interest" description="Disordered" evidence="1">
    <location>
        <begin position="486"/>
        <end position="516"/>
    </location>
</feature>
<feature type="signal peptide" evidence="2">
    <location>
        <begin position="1"/>
        <end position="27"/>
    </location>
</feature>
<reference evidence="5 6" key="1">
    <citation type="submission" date="2020-06" db="EMBL/GenBank/DDBJ databases">
        <title>Actinomadura xiongansis sp. nov., isolated from soil of Baiyangdian.</title>
        <authorList>
            <person name="Zhang X."/>
        </authorList>
    </citation>
    <scope>NUCLEOTIDE SEQUENCE [LARGE SCALE GENOMIC DNA]</scope>
    <source>
        <strain evidence="5 6">HBUM206468</strain>
    </source>
</reference>
<protein>
    <submittedName>
        <fullName evidence="5">M28 family peptidase</fullName>
    </submittedName>
</protein>
<sequence length="516" mass="53962">MRIASRTATAVIAATATLVATAPAAGATGPADGQWLAHRLAQTTTGADAWGHLRAFDRIADGNDGVRATGTPGFAASADYAAAVLKAAGYRVRQQAVPYADFHFDAENARQISPAARQVRTLAMRWTPVTPPGGFTAPLVVAPTTSGNVDGCSAADYDGLPVQGSIVLVRRGSCGYANQQKVAAALGARAILIYLATPSPENIYRLYAFNRPDFTIPVGTVSQAQAEALAADAAQQEVRLHLELRGHEVTGTTTNLLAETRGGRSEHTVMAGAHLDSVSEGPGINDNASSVSALLATALRLAPHQHRVRNKVRFALWGAEELIDVGSKYYVANLSSRERADISLYINFEMIAAPNFVRFIMDSDASDQPPGSPPGPPGSGAVEEVFKQYSSRVGLPFAAHNIAAVGSDHEPFMAAGIPVGGMNGGALGVKTPAEAANFGGQAGQLYDRCYHQTCDTLSSLNRQALNENVPIIAWAVGRFATDVSDVEAGSGEAGPHGTGAPPDVQVLDRARTPHRT</sequence>
<evidence type="ECO:0000313" key="5">
    <source>
        <dbReference type="EMBL" id="MBC6465659.1"/>
    </source>
</evidence>
<keyword evidence="2" id="KW-0732">Signal</keyword>
<dbReference type="Gene3D" id="3.50.30.30">
    <property type="match status" value="1"/>
</dbReference>
<dbReference type="InterPro" id="IPR003137">
    <property type="entry name" value="PA_domain"/>
</dbReference>
<dbReference type="InterPro" id="IPR045175">
    <property type="entry name" value="M28_fam"/>
</dbReference>
<keyword evidence="6" id="KW-1185">Reference proteome</keyword>
<feature type="region of interest" description="Disordered" evidence="1">
    <location>
        <begin position="362"/>
        <end position="381"/>
    </location>
</feature>
<dbReference type="PANTHER" id="PTHR12147:SF26">
    <property type="entry name" value="PEPTIDASE M28 DOMAIN-CONTAINING PROTEIN"/>
    <property type="match status" value="1"/>
</dbReference>
<dbReference type="Proteomes" id="UP000805614">
    <property type="component" value="Unassembled WGS sequence"/>
</dbReference>
<dbReference type="Gene3D" id="3.40.630.10">
    <property type="entry name" value="Zn peptidases"/>
    <property type="match status" value="1"/>
</dbReference>
<feature type="compositionally biased region" description="Basic and acidic residues" evidence="1">
    <location>
        <begin position="506"/>
        <end position="516"/>
    </location>
</feature>
<dbReference type="InterPro" id="IPR007484">
    <property type="entry name" value="Peptidase_M28"/>
</dbReference>
<feature type="domain" description="PA" evidence="3">
    <location>
        <begin position="136"/>
        <end position="229"/>
    </location>
</feature>
<dbReference type="Pfam" id="PF04389">
    <property type="entry name" value="Peptidase_M28"/>
    <property type="match status" value="1"/>
</dbReference>
<dbReference type="RefSeq" id="WP_187242674.1">
    <property type="nucleotide sequence ID" value="NZ_BAAAOK010000006.1"/>
</dbReference>
<organism evidence="5 6">
    <name type="scientific">Actinomadura alba</name>
    <dbReference type="NCBI Taxonomy" id="406431"/>
    <lineage>
        <taxon>Bacteria</taxon>
        <taxon>Bacillati</taxon>
        <taxon>Actinomycetota</taxon>
        <taxon>Actinomycetes</taxon>
        <taxon>Streptosporangiales</taxon>
        <taxon>Thermomonosporaceae</taxon>
        <taxon>Actinomadura</taxon>
    </lineage>
</organism>
<evidence type="ECO:0000256" key="2">
    <source>
        <dbReference type="SAM" id="SignalP"/>
    </source>
</evidence>
<feature type="domain" description="Peptidase M28" evidence="4">
    <location>
        <begin position="255"/>
        <end position="471"/>
    </location>
</feature>
<accession>A0ABR7LM38</accession>
<evidence type="ECO:0000256" key="1">
    <source>
        <dbReference type="SAM" id="MobiDB-lite"/>
    </source>
</evidence>
<proteinExistence type="predicted"/>
<dbReference type="InterPro" id="IPR046450">
    <property type="entry name" value="PA_dom_sf"/>
</dbReference>
<evidence type="ECO:0000259" key="4">
    <source>
        <dbReference type="Pfam" id="PF04389"/>
    </source>
</evidence>
<evidence type="ECO:0000313" key="6">
    <source>
        <dbReference type="Proteomes" id="UP000805614"/>
    </source>
</evidence>
<evidence type="ECO:0000259" key="3">
    <source>
        <dbReference type="Pfam" id="PF02225"/>
    </source>
</evidence>
<feature type="chain" id="PRO_5045440499" evidence="2">
    <location>
        <begin position="28"/>
        <end position="516"/>
    </location>
</feature>
<comment type="caution">
    <text evidence="5">The sequence shown here is derived from an EMBL/GenBank/DDBJ whole genome shotgun (WGS) entry which is preliminary data.</text>
</comment>